<evidence type="ECO:0000256" key="3">
    <source>
        <dbReference type="ARBA" id="ARBA00022723"/>
    </source>
</evidence>
<dbReference type="GO" id="GO:0051536">
    <property type="term" value="F:iron-sulfur cluster binding"/>
    <property type="evidence" value="ECO:0007669"/>
    <property type="project" value="UniProtKB-KW"/>
</dbReference>
<dbReference type="SUPFAM" id="SSF102114">
    <property type="entry name" value="Radical SAM enzymes"/>
    <property type="match status" value="1"/>
</dbReference>
<gene>
    <name evidence="7" type="ORF">IM880_16380</name>
</gene>
<accession>A0AAW4P2U3</accession>
<sequence length="371" mass="41571">MARLDTVLIKTASRCNLDCSYCYVYQGKDTSWKKQPRKMSLDTIDILVKRLLEQSTKQEIGFAIVLHGGEPLLLGKQGMEYLLKSLRDTFDPENYPISIQTNGALLNNDFLDLFSKYRANVSISLDGDKKINDISRLTTKGNSSFDSVIAAIDLLKNHRDYDFLFSGTLSVIQLESSAEDTYNFFKGLGVPSMDFLLQDGNRDRLPKNKYSLTSTEYGQWTAALLDEYLNDSSPVKIPFLDDIIRLSLGGKSFKEGKGAQNFGILIIETDGEIRKNDTLRSSYDGADFFSIRENIKHTGLDKVLNSQEFIDVSELQKPSSEICISCPDVNVCGGGMPLYRWSNENGYNNPSVYCADHAFLIKKVKKIVGSA</sequence>
<dbReference type="SMART" id="SM00729">
    <property type="entry name" value="Elp3"/>
    <property type="match status" value="1"/>
</dbReference>
<dbReference type="PROSITE" id="PS51918">
    <property type="entry name" value="RADICAL_SAM"/>
    <property type="match status" value="1"/>
</dbReference>
<dbReference type="InterPro" id="IPR006638">
    <property type="entry name" value="Elp3/MiaA/NifB-like_rSAM"/>
</dbReference>
<name>A0AAW4P2U3_9GAMM</name>
<dbReference type="SFLD" id="SFLDG01067">
    <property type="entry name" value="SPASM/twitch_domain_containing"/>
    <property type="match status" value="1"/>
</dbReference>
<evidence type="ECO:0000256" key="4">
    <source>
        <dbReference type="ARBA" id="ARBA00023004"/>
    </source>
</evidence>
<dbReference type="Pfam" id="PF04055">
    <property type="entry name" value="Radical_SAM"/>
    <property type="match status" value="1"/>
</dbReference>
<feature type="domain" description="Radical SAM core" evidence="6">
    <location>
        <begin position="1"/>
        <end position="251"/>
    </location>
</feature>
<comment type="caution">
    <text evidence="7">The sequence shown here is derived from an EMBL/GenBank/DDBJ whole genome shotgun (WGS) entry which is preliminary data.</text>
</comment>
<keyword evidence="2" id="KW-0949">S-adenosyl-L-methionine</keyword>
<dbReference type="AlphaFoldDB" id="A0AAW4P2U3"/>
<dbReference type="SFLD" id="SFLDG01386">
    <property type="entry name" value="main_SPASM_domain-containing"/>
    <property type="match status" value="1"/>
</dbReference>
<dbReference type="InterPro" id="IPR023867">
    <property type="entry name" value="Sulphatase_maturase_rSAM"/>
</dbReference>
<dbReference type="EMBL" id="JAESHX010000081">
    <property type="protein sequence ID" value="MBW5893790.1"/>
    <property type="molecule type" value="Genomic_DNA"/>
</dbReference>
<dbReference type="RefSeq" id="WP_219680763.1">
    <property type="nucleotide sequence ID" value="NZ_JAESHX010000081.1"/>
</dbReference>
<dbReference type="SFLD" id="SFLDS00029">
    <property type="entry name" value="Radical_SAM"/>
    <property type="match status" value="1"/>
</dbReference>
<evidence type="ECO:0000313" key="7">
    <source>
        <dbReference type="EMBL" id="MBW5893790.1"/>
    </source>
</evidence>
<evidence type="ECO:0000256" key="5">
    <source>
        <dbReference type="ARBA" id="ARBA00023014"/>
    </source>
</evidence>
<dbReference type="NCBIfam" id="NF041707">
    <property type="entry name" value="rSAM_YhhB"/>
    <property type="match status" value="1"/>
</dbReference>
<protein>
    <submittedName>
        <fullName evidence="7">Radical SAM protein</fullName>
    </submittedName>
</protein>
<dbReference type="SFLD" id="SFLDG01384">
    <property type="entry name" value="thioether_bond_formation_requi"/>
    <property type="match status" value="1"/>
</dbReference>
<comment type="cofactor">
    <cofactor evidence="1">
        <name>[4Fe-4S] cluster</name>
        <dbReference type="ChEBI" id="CHEBI:49883"/>
    </cofactor>
</comment>
<reference evidence="7" key="1">
    <citation type="journal article" date="2021" name="bioRxiv">
        <title>Identification of Pectobacterium species isolated from the soft rot of tetecho (Neobuxbaumia tetetzo), a columnar cactus, and associated metagenomics.</title>
        <authorList>
            <person name="Vargas-Peralta D."/>
            <person name="Narvaez-Barragan D.A."/>
            <person name="de Sandozequi A."/>
            <person name="Romero-Gutierrez M.F."/>
            <person name="Segovia L."/>
            <person name="Martinez-Anaya C."/>
            <person name="Alcaraz L.D."/>
            <person name="de la Torre Almaraz R."/>
        </authorList>
    </citation>
    <scope>NUCLEOTIDE SEQUENCE</scope>
    <source>
        <strain evidence="7">A3</strain>
    </source>
</reference>
<evidence type="ECO:0000256" key="1">
    <source>
        <dbReference type="ARBA" id="ARBA00001966"/>
    </source>
</evidence>
<keyword evidence="5" id="KW-0411">Iron-sulfur</keyword>
<keyword evidence="3" id="KW-0479">Metal-binding</keyword>
<dbReference type="Gene3D" id="3.20.20.70">
    <property type="entry name" value="Aldolase class I"/>
    <property type="match status" value="1"/>
</dbReference>
<dbReference type="InterPro" id="IPR058240">
    <property type="entry name" value="rSAM_sf"/>
</dbReference>
<dbReference type="PANTHER" id="PTHR43273">
    <property type="entry name" value="ANAEROBIC SULFATASE-MATURATING ENZYME HOMOLOG ASLB-RELATED"/>
    <property type="match status" value="1"/>
</dbReference>
<dbReference type="CDD" id="cd01335">
    <property type="entry name" value="Radical_SAM"/>
    <property type="match status" value="1"/>
</dbReference>
<proteinExistence type="predicted"/>
<evidence type="ECO:0000256" key="2">
    <source>
        <dbReference type="ARBA" id="ARBA00022691"/>
    </source>
</evidence>
<evidence type="ECO:0000313" key="8">
    <source>
        <dbReference type="Proteomes" id="UP000696310"/>
    </source>
</evidence>
<organism evidence="7 8">
    <name type="scientific">Pectobacterium polaris</name>
    <dbReference type="NCBI Taxonomy" id="2042057"/>
    <lineage>
        <taxon>Bacteria</taxon>
        <taxon>Pseudomonadati</taxon>
        <taxon>Pseudomonadota</taxon>
        <taxon>Gammaproteobacteria</taxon>
        <taxon>Enterobacterales</taxon>
        <taxon>Pectobacteriaceae</taxon>
        <taxon>Pectobacterium</taxon>
    </lineage>
</organism>
<dbReference type="GO" id="GO:0016491">
    <property type="term" value="F:oxidoreductase activity"/>
    <property type="evidence" value="ECO:0007669"/>
    <property type="project" value="InterPro"/>
</dbReference>
<keyword evidence="4" id="KW-0408">Iron</keyword>
<dbReference type="InterPro" id="IPR013785">
    <property type="entry name" value="Aldolase_TIM"/>
</dbReference>
<dbReference type="InterPro" id="IPR007197">
    <property type="entry name" value="rSAM"/>
</dbReference>
<dbReference type="Proteomes" id="UP000696310">
    <property type="component" value="Unassembled WGS sequence"/>
</dbReference>
<dbReference type="GO" id="GO:0046872">
    <property type="term" value="F:metal ion binding"/>
    <property type="evidence" value="ECO:0007669"/>
    <property type="project" value="UniProtKB-KW"/>
</dbReference>
<reference evidence="7" key="2">
    <citation type="submission" date="2021-01" db="EMBL/GenBank/DDBJ databases">
        <authorList>
            <person name="Vargas Peralta D."/>
        </authorList>
    </citation>
    <scope>NUCLEOTIDE SEQUENCE</scope>
    <source>
        <strain evidence="7">A3</strain>
    </source>
</reference>
<dbReference type="PANTHER" id="PTHR43273:SF8">
    <property type="entry name" value="RADICAL SAM DOMAIN PROTEIN"/>
    <property type="match status" value="1"/>
</dbReference>
<evidence type="ECO:0000259" key="6">
    <source>
        <dbReference type="PROSITE" id="PS51918"/>
    </source>
</evidence>
<dbReference type="SFLD" id="SFLDG01072">
    <property type="entry name" value="dehydrogenase_like"/>
    <property type="match status" value="1"/>
</dbReference>